<organism evidence="1 2">
    <name type="scientific">Ceratodon purpureus</name>
    <name type="common">Fire moss</name>
    <name type="synonym">Dicranum purpureum</name>
    <dbReference type="NCBI Taxonomy" id="3225"/>
    <lineage>
        <taxon>Eukaryota</taxon>
        <taxon>Viridiplantae</taxon>
        <taxon>Streptophyta</taxon>
        <taxon>Embryophyta</taxon>
        <taxon>Bryophyta</taxon>
        <taxon>Bryophytina</taxon>
        <taxon>Bryopsida</taxon>
        <taxon>Dicranidae</taxon>
        <taxon>Pseudoditrichales</taxon>
        <taxon>Ditrichaceae</taxon>
        <taxon>Ceratodon</taxon>
    </lineage>
</organism>
<keyword evidence="2" id="KW-1185">Reference proteome</keyword>
<reference evidence="1" key="1">
    <citation type="submission" date="2020-06" db="EMBL/GenBank/DDBJ databases">
        <title>WGS assembly of Ceratodon purpureus strain R40.</title>
        <authorList>
            <person name="Carey S.B."/>
            <person name="Jenkins J."/>
            <person name="Shu S."/>
            <person name="Lovell J.T."/>
            <person name="Sreedasyam A."/>
            <person name="Maumus F."/>
            <person name="Tiley G.P."/>
            <person name="Fernandez-Pozo N."/>
            <person name="Barry K."/>
            <person name="Chen C."/>
            <person name="Wang M."/>
            <person name="Lipzen A."/>
            <person name="Daum C."/>
            <person name="Saski C.A."/>
            <person name="Payton A.C."/>
            <person name="Mcbreen J.C."/>
            <person name="Conrad R.E."/>
            <person name="Kollar L.M."/>
            <person name="Olsson S."/>
            <person name="Huttunen S."/>
            <person name="Landis J.B."/>
            <person name="Wickett N.J."/>
            <person name="Johnson M.G."/>
            <person name="Rensing S.A."/>
            <person name="Grimwood J."/>
            <person name="Schmutz J."/>
            <person name="Mcdaniel S.F."/>
        </authorList>
    </citation>
    <scope>NUCLEOTIDE SEQUENCE</scope>
    <source>
        <strain evidence="1">R40</strain>
    </source>
</reference>
<dbReference type="AlphaFoldDB" id="A0A8T0GL72"/>
<evidence type="ECO:0000313" key="1">
    <source>
        <dbReference type="EMBL" id="KAG0559315.1"/>
    </source>
</evidence>
<dbReference type="EMBL" id="CM026431">
    <property type="protein sequence ID" value="KAG0559315.1"/>
    <property type="molecule type" value="Genomic_DNA"/>
</dbReference>
<name>A0A8T0GL72_CERPU</name>
<proteinExistence type="predicted"/>
<comment type="caution">
    <text evidence="1">The sequence shown here is derived from an EMBL/GenBank/DDBJ whole genome shotgun (WGS) entry which is preliminary data.</text>
</comment>
<evidence type="ECO:0000313" key="2">
    <source>
        <dbReference type="Proteomes" id="UP000822688"/>
    </source>
</evidence>
<protein>
    <submittedName>
        <fullName evidence="1">Uncharacterized protein</fullName>
    </submittedName>
</protein>
<dbReference type="Proteomes" id="UP000822688">
    <property type="component" value="Chromosome 10"/>
</dbReference>
<accession>A0A8T0GL72</accession>
<gene>
    <name evidence="1" type="ORF">KC19_10G095900</name>
</gene>
<sequence length="117" mass="13008">MPLKLCGPRGSHSPATLCTYLAGKFRRRLHSLLWRWVLGRFQVEFSGLGFGVGWAPRGAIQKLGYAGVCTQRTVFFSKRRKNSSLCAEHPAVYPSLADAPVLLLQSGAVSRHRVWVI</sequence>